<feature type="chain" id="PRO_5045550789" evidence="8">
    <location>
        <begin position="27"/>
        <end position="624"/>
    </location>
</feature>
<dbReference type="GO" id="GO:0006508">
    <property type="term" value="P:proteolysis"/>
    <property type="evidence" value="ECO:0007669"/>
    <property type="project" value="UniProtKB-KW"/>
</dbReference>
<keyword evidence="4" id="KW-0378">Hydrolase</keyword>
<comment type="cofactor">
    <cofactor evidence="1">
        <name>Ca(2+)</name>
        <dbReference type="ChEBI" id="CHEBI:29108"/>
    </cofactor>
</comment>
<evidence type="ECO:0000256" key="2">
    <source>
        <dbReference type="ARBA" id="ARBA00022670"/>
    </source>
</evidence>
<evidence type="ECO:0000256" key="8">
    <source>
        <dbReference type="SAM" id="SignalP"/>
    </source>
</evidence>
<dbReference type="InterPro" id="IPR036852">
    <property type="entry name" value="Peptidase_S8/S53_dom_sf"/>
</dbReference>
<keyword evidence="11" id="KW-1185">Reference proteome</keyword>
<protein>
    <submittedName>
        <fullName evidence="10">Aspartyl protease</fullName>
    </submittedName>
</protein>
<evidence type="ECO:0000313" key="10">
    <source>
        <dbReference type="EMBL" id="GHP13292.1"/>
    </source>
</evidence>
<dbReference type="Pfam" id="PF09286">
    <property type="entry name" value="Pro-kuma_activ"/>
    <property type="match status" value="1"/>
</dbReference>
<dbReference type="CDD" id="cd11377">
    <property type="entry name" value="Pro-peptidase_S53"/>
    <property type="match status" value="1"/>
</dbReference>
<dbReference type="PANTHER" id="PTHR14218">
    <property type="entry name" value="PROTEASE S8 TRIPEPTIDYL PEPTIDASE I CLN2"/>
    <property type="match status" value="1"/>
</dbReference>
<dbReference type="RefSeq" id="WP_203629447.1">
    <property type="nucleotide sequence ID" value="NZ_BNJR01000007.1"/>
</dbReference>
<sequence>MKIAKKWLIGIASFALLLALVPNVQAATKKKAAGKVPVSVNKVLKQLTQKKKVSPNKYIYLDVVLKPKNEGQLSDKVMAVNTPGNSAFKQFYTPSQFQGEFGQPASVVGQYKPFFNKYHLKSQSFQNGLIIKVSGKAKNVNKAFSTNLQTAKYHSNPVQFSSKKPVMPANLAANVLTVLGITTVQQSSGTLAKKQSDSSKVKAKYAPSKFTSRYQLQPLYDKGYKGQGQTLGIVTFADVTKKDAEHYWQAEKISTKPNRISVKKIGSQASVATNDAIGRTETDMDIEMSGAIAPQANIRVYQANFSDVGLVNAYATAFDENQASSLSMSWGISEYLTHYLKSQRLLTPVYAKVLNLVMAQGALQGVSTFVSAGDTGAYNYGIGGKIGPFSLPNYSTYGTFPADNPWVTTAGGTTLPFKRTLGNYQISVNKERAWGSDYLFDMYANNRKLFLSNFSAYRQLLAGGGGGISHIYGTPKYQEGVSGVNTFNAREYVSNLMQPRLNPVLLSGTDYGRNYPDLSADADPMTGYQIYAAGKWQVAGGTSVVAPQFNGATAVINSGKGTRMGFWNPQIYQLAQDKDKTPFTVLDSDTNNSNLYYTGQPGKVYNQATGLGTVNFEKLYDAYQ</sequence>
<dbReference type="Proteomes" id="UP000604765">
    <property type="component" value="Unassembled WGS sequence"/>
</dbReference>
<proteinExistence type="predicted"/>
<dbReference type="PROSITE" id="PS51695">
    <property type="entry name" value="SEDOLISIN"/>
    <property type="match status" value="1"/>
</dbReference>
<evidence type="ECO:0000313" key="11">
    <source>
        <dbReference type="Proteomes" id="UP000604765"/>
    </source>
</evidence>
<feature type="domain" description="Peptidase S53" evidence="9">
    <location>
        <begin position="210"/>
        <end position="624"/>
    </location>
</feature>
<comment type="caution">
    <text evidence="10">The sequence shown here is derived from an EMBL/GenBank/DDBJ whole genome shotgun (WGS) entry which is preliminary data.</text>
</comment>
<keyword evidence="5" id="KW-0720">Serine protease</keyword>
<dbReference type="InterPro" id="IPR015366">
    <property type="entry name" value="S53_propep"/>
</dbReference>
<keyword evidence="6" id="KW-0106">Calcium</keyword>
<keyword evidence="3" id="KW-0479">Metal-binding</keyword>
<dbReference type="PANTHER" id="PTHR14218:SF15">
    <property type="entry name" value="TRIPEPTIDYL-PEPTIDASE 1"/>
    <property type="match status" value="1"/>
</dbReference>
<feature type="signal peptide" evidence="8">
    <location>
        <begin position="1"/>
        <end position="26"/>
    </location>
</feature>
<evidence type="ECO:0000256" key="7">
    <source>
        <dbReference type="ARBA" id="ARBA00023145"/>
    </source>
</evidence>
<dbReference type="CDD" id="cd04056">
    <property type="entry name" value="Peptidases_S53"/>
    <property type="match status" value="1"/>
</dbReference>
<evidence type="ECO:0000256" key="3">
    <source>
        <dbReference type="ARBA" id="ARBA00022723"/>
    </source>
</evidence>
<name>A0ABQ3VYK1_9LACO</name>
<dbReference type="InterPro" id="IPR030400">
    <property type="entry name" value="Sedolisin_dom"/>
</dbReference>
<dbReference type="Gene3D" id="3.40.50.200">
    <property type="entry name" value="Peptidase S8/S53 domain"/>
    <property type="match status" value="1"/>
</dbReference>
<accession>A0ABQ3VYK1</accession>
<keyword evidence="8" id="KW-0732">Signal</keyword>
<evidence type="ECO:0000256" key="6">
    <source>
        <dbReference type="ARBA" id="ARBA00022837"/>
    </source>
</evidence>
<evidence type="ECO:0000259" key="9">
    <source>
        <dbReference type="PROSITE" id="PS51695"/>
    </source>
</evidence>
<gene>
    <name evidence="10" type="ORF">YK48G_07170</name>
</gene>
<organism evidence="10 11">
    <name type="scientific">Lentilactobacillus fungorum</name>
    <dbReference type="NCBI Taxonomy" id="2201250"/>
    <lineage>
        <taxon>Bacteria</taxon>
        <taxon>Bacillati</taxon>
        <taxon>Bacillota</taxon>
        <taxon>Bacilli</taxon>
        <taxon>Lactobacillales</taxon>
        <taxon>Lactobacillaceae</taxon>
        <taxon>Lentilactobacillus</taxon>
    </lineage>
</organism>
<dbReference type="SUPFAM" id="SSF54897">
    <property type="entry name" value="Protease propeptides/inhibitors"/>
    <property type="match status" value="1"/>
</dbReference>
<keyword evidence="7" id="KW-0865">Zymogen</keyword>
<evidence type="ECO:0000256" key="5">
    <source>
        <dbReference type="ARBA" id="ARBA00022825"/>
    </source>
</evidence>
<reference evidence="10 11" key="1">
    <citation type="journal article" date="2021" name="Int. J. Syst. Evol. Microbiol.">
        <title>Lentilactobacillus fungorum sp. nov., isolated from spent mushroom substrates.</title>
        <authorList>
            <person name="Tohno M."/>
            <person name="Tanizawa Y."/>
            <person name="Kojima Y."/>
            <person name="Sakamoto M."/>
            <person name="Ohkuma M."/>
            <person name="Kobayashi H."/>
        </authorList>
    </citation>
    <scope>NUCLEOTIDE SEQUENCE [LARGE SCALE GENOMIC DNA]</scope>
    <source>
        <strain evidence="10 11">YK48G</strain>
    </source>
</reference>
<dbReference type="SUPFAM" id="SSF52743">
    <property type="entry name" value="Subtilisin-like"/>
    <property type="match status" value="1"/>
</dbReference>
<evidence type="ECO:0000256" key="1">
    <source>
        <dbReference type="ARBA" id="ARBA00001913"/>
    </source>
</evidence>
<dbReference type="GO" id="GO:0008233">
    <property type="term" value="F:peptidase activity"/>
    <property type="evidence" value="ECO:0007669"/>
    <property type="project" value="UniProtKB-KW"/>
</dbReference>
<keyword evidence="2 10" id="KW-0645">Protease</keyword>
<dbReference type="EMBL" id="BNJR01000007">
    <property type="protein sequence ID" value="GHP13292.1"/>
    <property type="molecule type" value="Genomic_DNA"/>
</dbReference>
<evidence type="ECO:0000256" key="4">
    <source>
        <dbReference type="ARBA" id="ARBA00022801"/>
    </source>
</evidence>
<dbReference type="InterPro" id="IPR050819">
    <property type="entry name" value="Tripeptidyl-peptidase_I"/>
</dbReference>
<dbReference type="SMART" id="SM00944">
    <property type="entry name" value="Pro-kuma_activ"/>
    <property type="match status" value="1"/>
</dbReference>